<name>A0A8H8NRY3_9AGAM</name>
<keyword evidence="7 18" id="KW-0547">Nucleotide-binding</keyword>
<keyword evidence="6" id="KW-0479">Metal-binding</keyword>
<feature type="transmembrane region" description="Helical" evidence="20">
    <location>
        <begin position="184"/>
        <end position="208"/>
    </location>
</feature>
<evidence type="ECO:0000256" key="5">
    <source>
        <dbReference type="ARBA" id="ARBA00022692"/>
    </source>
</evidence>
<feature type="transmembrane region" description="Helical" evidence="20">
    <location>
        <begin position="309"/>
        <end position="328"/>
    </location>
</feature>
<dbReference type="PANTHER" id="PTHR11566:SF212">
    <property type="entry name" value="DYNAMIN"/>
    <property type="match status" value="1"/>
</dbReference>
<evidence type="ECO:0000256" key="11">
    <source>
        <dbReference type="ARBA" id="ARBA00022946"/>
    </source>
</evidence>
<dbReference type="PROSITE" id="PS51718">
    <property type="entry name" value="G_DYNAMIN_2"/>
    <property type="match status" value="1"/>
</dbReference>
<evidence type="ECO:0000256" key="14">
    <source>
        <dbReference type="ARBA" id="ARBA00023134"/>
    </source>
</evidence>
<keyword evidence="14 18" id="KW-0342">GTP-binding</keyword>
<keyword evidence="16" id="KW-1015">Disulfide bond</keyword>
<dbReference type="PRINTS" id="PR00195">
    <property type="entry name" value="DYNAMIN"/>
</dbReference>
<comment type="catalytic activity">
    <reaction evidence="17">
        <text>GTP + H2O = GDP + phosphate + H(+)</text>
        <dbReference type="Rhea" id="RHEA:19669"/>
        <dbReference type="ChEBI" id="CHEBI:15377"/>
        <dbReference type="ChEBI" id="CHEBI:15378"/>
        <dbReference type="ChEBI" id="CHEBI:37565"/>
        <dbReference type="ChEBI" id="CHEBI:43474"/>
        <dbReference type="ChEBI" id="CHEBI:58189"/>
        <dbReference type="EC" id="3.6.5.5"/>
    </reaction>
</comment>
<dbReference type="Pfam" id="PF07690">
    <property type="entry name" value="MFS_1"/>
    <property type="match status" value="1"/>
</dbReference>
<evidence type="ECO:0000256" key="16">
    <source>
        <dbReference type="ARBA" id="ARBA00023157"/>
    </source>
</evidence>
<dbReference type="GO" id="GO:0022857">
    <property type="term" value="F:transmembrane transporter activity"/>
    <property type="evidence" value="ECO:0007669"/>
    <property type="project" value="InterPro"/>
</dbReference>
<dbReference type="FunFam" id="3.40.50.300:FF:000741">
    <property type="entry name" value="Putative mitochondrial dynamin GTPase"/>
    <property type="match status" value="1"/>
</dbReference>
<evidence type="ECO:0000256" key="13">
    <source>
        <dbReference type="ARBA" id="ARBA00023128"/>
    </source>
</evidence>
<dbReference type="KEGG" id="rsx:RhiXN_03139"/>
<evidence type="ECO:0000256" key="9">
    <source>
        <dbReference type="ARBA" id="ARBA00022801"/>
    </source>
</evidence>
<dbReference type="GO" id="GO:0005758">
    <property type="term" value="C:mitochondrial intermembrane space"/>
    <property type="evidence" value="ECO:0007669"/>
    <property type="project" value="UniProtKB-SubCell"/>
</dbReference>
<dbReference type="InterPro" id="IPR036259">
    <property type="entry name" value="MFS_trans_sf"/>
</dbReference>
<dbReference type="Proteomes" id="UP000650533">
    <property type="component" value="Chromosome 3"/>
</dbReference>
<feature type="domain" description="GED" evidence="21">
    <location>
        <begin position="1237"/>
        <end position="1330"/>
    </location>
</feature>
<protein>
    <recommendedName>
        <fullName evidence="4">dynamin GTPase</fullName>
        <ecNumber evidence="4">3.6.5.5</ecNumber>
    </recommendedName>
</protein>
<dbReference type="GO" id="GO:0061024">
    <property type="term" value="P:membrane organization"/>
    <property type="evidence" value="ECO:0007669"/>
    <property type="project" value="UniProtKB-ARBA"/>
</dbReference>
<dbReference type="GO" id="GO:0046872">
    <property type="term" value="F:metal ion binding"/>
    <property type="evidence" value="ECO:0007669"/>
    <property type="project" value="UniProtKB-KW"/>
</dbReference>
<organism evidence="23 24">
    <name type="scientific">Rhizoctonia solani</name>
    <dbReference type="NCBI Taxonomy" id="456999"/>
    <lineage>
        <taxon>Eukaryota</taxon>
        <taxon>Fungi</taxon>
        <taxon>Dikarya</taxon>
        <taxon>Basidiomycota</taxon>
        <taxon>Agaricomycotina</taxon>
        <taxon>Agaricomycetes</taxon>
        <taxon>Cantharellales</taxon>
        <taxon>Ceratobasidiaceae</taxon>
        <taxon>Rhizoctonia</taxon>
    </lineage>
</organism>
<dbReference type="GeneID" id="67025419"/>
<evidence type="ECO:0000259" key="22">
    <source>
        <dbReference type="PROSITE" id="PS51718"/>
    </source>
</evidence>
<reference evidence="23" key="1">
    <citation type="submission" date="2020-05" db="EMBL/GenBank/DDBJ databases">
        <title>Evolutionary and genomic comparisons of hybrid uninucleate and nonhybrid Rhizoctonia fungi.</title>
        <authorList>
            <person name="Li C."/>
            <person name="Chen X."/>
        </authorList>
    </citation>
    <scope>NUCLEOTIDE SEQUENCE</scope>
    <source>
        <strain evidence="23">AG-1 IA</strain>
    </source>
</reference>
<keyword evidence="9" id="KW-0378">Hydrolase</keyword>
<dbReference type="Pfam" id="PF24550">
    <property type="entry name" value="LIS_MGM1"/>
    <property type="match status" value="1"/>
</dbReference>
<evidence type="ECO:0000256" key="4">
    <source>
        <dbReference type="ARBA" id="ARBA00011980"/>
    </source>
</evidence>
<gene>
    <name evidence="23" type="ORF">RhiXN_03139</name>
</gene>
<evidence type="ECO:0000313" key="23">
    <source>
        <dbReference type="EMBL" id="QRW18215.1"/>
    </source>
</evidence>
<feature type="transmembrane region" description="Helical" evidence="20">
    <location>
        <begin position="278"/>
        <end position="297"/>
    </location>
</feature>
<dbReference type="InterPro" id="IPR045063">
    <property type="entry name" value="Dynamin_N"/>
</dbReference>
<keyword evidence="12 20" id="KW-1133">Transmembrane helix</keyword>
<evidence type="ECO:0000313" key="24">
    <source>
        <dbReference type="Proteomes" id="UP000650533"/>
    </source>
</evidence>
<dbReference type="GO" id="GO:0031623">
    <property type="term" value="P:receptor internalization"/>
    <property type="evidence" value="ECO:0007669"/>
    <property type="project" value="TreeGrafter"/>
</dbReference>
<dbReference type="SUPFAM" id="SSF103473">
    <property type="entry name" value="MFS general substrate transporter"/>
    <property type="match status" value="1"/>
</dbReference>
<dbReference type="Gene3D" id="3.40.50.300">
    <property type="entry name" value="P-loop containing nucleotide triphosphate hydrolases"/>
    <property type="match status" value="1"/>
</dbReference>
<evidence type="ECO:0000256" key="15">
    <source>
        <dbReference type="ARBA" id="ARBA00023136"/>
    </source>
</evidence>
<dbReference type="Pfam" id="PF01031">
    <property type="entry name" value="Dynamin_M"/>
    <property type="match status" value="1"/>
</dbReference>
<keyword evidence="11" id="KW-0809">Transit peptide</keyword>
<dbReference type="InterPro" id="IPR000375">
    <property type="entry name" value="Dynamin_stalk"/>
</dbReference>
<dbReference type="SMART" id="SM00053">
    <property type="entry name" value="DYNc"/>
    <property type="match status" value="1"/>
</dbReference>
<dbReference type="InterPro" id="IPR011701">
    <property type="entry name" value="MFS"/>
</dbReference>
<evidence type="ECO:0000256" key="17">
    <source>
        <dbReference type="ARBA" id="ARBA00048040"/>
    </source>
</evidence>
<feature type="domain" description="Dynamin-type G" evidence="22">
    <location>
        <begin position="655"/>
        <end position="927"/>
    </location>
</feature>
<evidence type="ECO:0000259" key="21">
    <source>
        <dbReference type="PROSITE" id="PS51388"/>
    </source>
</evidence>
<dbReference type="EMBL" id="CP059660">
    <property type="protein sequence ID" value="QRW18215.1"/>
    <property type="molecule type" value="Genomic_DNA"/>
</dbReference>
<dbReference type="PROSITE" id="PS00410">
    <property type="entry name" value="G_DYNAMIN_1"/>
    <property type="match status" value="1"/>
</dbReference>
<dbReference type="Gene3D" id="1.20.1250.20">
    <property type="entry name" value="MFS general substrate transporter like domains"/>
    <property type="match status" value="1"/>
</dbReference>
<keyword evidence="10" id="KW-0460">Magnesium</keyword>
<dbReference type="InterPro" id="IPR019762">
    <property type="entry name" value="Dynamin_GTPase_CS"/>
</dbReference>
<evidence type="ECO:0000256" key="7">
    <source>
        <dbReference type="ARBA" id="ARBA00022741"/>
    </source>
</evidence>
<proteinExistence type="inferred from homology"/>
<evidence type="ECO:0000256" key="18">
    <source>
        <dbReference type="RuleBase" id="RU003932"/>
    </source>
</evidence>
<keyword evidence="8" id="KW-0999">Mitochondrion inner membrane</keyword>
<dbReference type="PROSITE" id="PS51388">
    <property type="entry name" value="GED"/>
    <property type="match status" value="1"/>
</dbReference>
<feature type="transmembrane region" description="Helical" evidence="20">
    <location>
        <begin position="334"/>
        <end position="354"/>
    </location>
</feature>
<dbReference type="InterPro" id="IPR001401">
    <property type="entry name" value="Dynamin_GTPase"/>
</dbReference>
<evidence type="ECO:0000256" key="20">
    <source>
        <dbReference type="SAM" id="Phobius"/>
    </source>
</evidence>
<sequence length="1347" mass="148017">MDSKVTLEGSVPITPTVSLDHDPRRESVEMTVFNRSHTEADQINSPKDTIVSTHLDDTAAHRKEMIAMAAVCWTQFMAGWNDGTLGPLIPTIQEHFHANWVYDCFYALRTDLGLVDTTPPFPAMCVALTINGIGMSLQNAQTSSLVISLTRNPGTKMGMMHAAYGAGACVSPLIATQFSQMPRWSFYFLVSLGLAVSNTVSQSLVFGFRTLPEMLTSFGIPEVVHTADSTQTSKYRQILNIKVIYVLAFFALLYVGTEVTIGGWIVTFLIENRGGGSSSGYVSSGFFAGLMLGRLVLLWVNQKLGERRAVYLYSCLIIGLEFVVWFTPSLVLNAVAISIVGLLLGYAAILRYLCSGGFVPACPKASDWGHQLDCKLRDEWIRYLSIYHWCNSPKTWCASPATFDCWLVGNYGSFRRRVANIIRRGQPPAVNVPQLQATLSTSAPLRPRLNIPAQQVADSMRQMHVRAISYTALPRFVARAFRVPIAAGTVGAGALGYANYRFEEFRKTSTAWISEAQETASQFLGSTSETASKLFGTASTSASGLLESASEGLDGIKAQLASTELPSFETPQFMKDLIASIGESRQGEDDQGNTPPGGNDNASAVALAAAIAVTSSSPSDSDVKRRSSGGGALMNLTRNLIEVRSILQTIDMGDDLTVPSIVVIGSQSSGKSSVLEAIVGHEFLPKGNNMVTRRPIELTLVCTPDAASEWAEFPALNSGRISDFSVIQKQLYDMNMSVPASECVSDSPIQLKICGPNIPDLTMIDLPGYIQLSSMDQPEELKDRIAGLVEKYIRPPNIILAVCAADVDLANSPALRASRKVDPLGRRTIGVVTKMDLVPPEQGATILSGNRYPLHLGYVGVVTKPGKGDYSSPKSGQPLLMGAVQHREDAFFGSNREHYTGSLMVGTDTLRNRLEDVLKSSLSGELHNITNRVQRGLEEASYQFKVQYNDRRVSAESYVAELMDQLKANFKEASAQFSKPQVRAKLKAMLDDRVLGVLEQMYWTDPRAEELNKLTADARIPNAAALDTYWRYKLEAASSLLTKSGVGRDATAMVADGIKGLIDALAGTSGTGPFTHHPGAAARLEELAHEILRSRLSITADQVENAIKPFKYEVEVDPNEWEHGREGAVAALEKEQVLCTEKLSAIKSRVGGNRRLNQLLTYVKNLEAQEREIAARMAMKRDSGQEVEQEVPSIIDNYRYNPAHVIDARHAQLYMDRIAILKVRTAILKGKRCRTGLENDAFCPEAFLNAVAQKLAYTSAMFLNIELLDHFFYQFPREIDSRLMYDLDRNEIVKFARQNPNIKAHLDLQEKKDKLETVLSKLQAIASMRGESETRPRRQAGLFRSFI</sequence>
<evidence type="ECO:0000256" key="19">
    <source>
        <dbReference type="SAM" id="MobiDB-lite"/>
    </source>
</evidence>
<dbReference type="GO" id="GO:0008017">
    <property type="term" value="F:microtubule binding"/>
    <property type="evidence" value="ECO:0007669"/>
    <property type="project" value="TreeGrafter"/>
</dbReference>
<dbReference type="InterPro" id="IPR030381">
    <property type="entry name" value="G_DYNAMIN_dom"/>
</dbReference>
<evidence type="ECO:0000256" key="8">
    <source>
        <dbReference type="ARBA" id="ARBA00022792"/>
    </source>
</evidence>
<evidence type="ECO:0000256" key="6">
    <source>
        <dbReference type="ARBA" id="ARBA00022723"/>
    </source>
</evidence>
<dbReference type="GO" id="GO:0003924">
    <property type="term" value="F:GTPase activity"/>
    <property type="evidence" value="ECO:0007669"/>
    <property type="project" value="InterPro"/>
</dbReference>
<dbReference type="Pfam" id="PF00350">
    <property type="entry name" value="Dynamin_N"/>
    <property type="match status" value="1"/>
</dbReference>
<evidence type="ECO:0000256" key="3">
    <source>
        <dbReference type="ARBA" id="ARBA00004569"/>
    </source>
</evidence>
<dbReference type="GO" id="GO:0005886">
    <property type="term" value="C:plasma membrane"/>
    <property type="evidence" value="ECO:0007669"/>
    <property type="project" value="TreeGrafter"/>
</dbReference>
<dbReference type="GO" id="GO:0005525">
    <property type="term" value="F:GTP binding"/>
    <property type="evidence" value="ECO:0007669"/>
    <property type="project" value="UniProtKB-KW"/>
</dbReference>
<dbReference type="CDD" id="cd08771">
    <property type="entry name" value="DLP_1"/>
    <property type="match status" value="1"/>
</dbReference>
<accession>A0A8H8NRY3</accession>
<dbReference type="InterPro" id="IPR022812">
    <property type="entry name" value="Dynamin"/>
</dbReference>
<comment type="similarity">
    <text evidence="18">Belongs to the TRAFAC class dynamin-like GTPase superfamily. Dynamin/Fzo/YdjA family.</text>
</comment>
<feature type="region of interest" description="Disordered" evidence="19">
    <location>
        <begin position="1"/>
        <end position="20"/>
    </location>
</feature>
<dbReference type="SUPFAM" id="SSF52540">
    <property type="entry name" value="P-loop containing nucleoside triphosphate hydrolases"/>
    <property type="match status" value="1"/>
</dbReference>
<keyword evidence="15 20" id="KW-0472">Membrane</keyword>
<evidence type="ECO:0000256" key="10">
    <source>
        <dbReference type="ARBA" id="ARBA00022842"/>
    </source>
</evidence>
<dbReference type="GO" id="GO:0005743">
    <property type="term" value="C:mitochondrial inner membrane"/>
    <property type="evidence" value="ECO:0007669"/>
    <property type="project" value="UniProtKB-SubCell"/>
</dbReference>
<dbReference type="EC" id="3.6.5.5" evidence="4"/>
<feature type="transmembrane region" description="Helical" evidence="20">
    <location>
        <begin position="243"/>
        <end position="266"/>
    </location>
</feature>
<evidence type="ECO:0000256" key="1">
    <source>
        <dbReference type="ARBA" id="ARBA00004141"/>
    </source>
</evidence>
<evidence type="ECO:0000256" key="2">
    <source>
        <dbReference type="ARBA" id="ARBA00004273"/>
    </source>
</evidence>
<dbReference type="InterPro" id="IPR056495">
    <property type="entry name" value="LIS_MGM1"/>
</dbReference>
<evidence type="ECO:0000256" key="12">
    <source>
        <dbReference type="ARBA" id="ARBA00022989"/>
    </source>
</evidence>
<keyword evidence="13" id="KW-0496">Mitochondrion</keyword>
<dbReference type="InterPro" id="IPR027417">
    <property type="entry name" value="P-loop_NTPase"/>
</dbReference>
<comment type="subcellular location">
    <subcellularLocation>
        <location evidence="1">Membrane</location>
        <topology evidence="1">Multi-pass membrane protein</topology>
    </subcellularLocation>
    <subcellularLocation>
        <location evidence="2">Mitochondrion inner membrane</location>
    </subcellularLocation>
    <subcellularLocation>
        <location evidence="3">Mitochondrion intermembrane space</location>
    </subcellularLocation>
</comment>
<dbReference type="GO" id="GO:0005874">
    <property type="term" value="C:microtubule"/>
    <property type="evidence" value="ECO:0007669"/>
    <property type="project" value="TreeGrafter"/>
</dbReference>
<keyword evidence="5 20" id="KW-0812">Transmembrane</keyword>
<dbReference type="PANTHER" id="PTHR11566">
    <property type="entry name" value="DYNAMIN"/>
    <property type="match status" value="1"/>
</dbReference>
<dbReference type="InterPro" id="IPR020850">
    <property type="entry name" value="GED_dom"/>
</dbReference>
<dbReference type="RefSeq" id="XP_043178452.1">
    <property type="nucleotide sequence ID" value="XM_043322956.1"/>
</dbReference>